<evidence type="ECO:0000256" key="2">
    <source>
        <dbReference type="SAM" id="SignalP"/>
    </source>
</evidence>
<organism evidence="3 4">
    <name type="scientific">Marinicauda algicola</name>
    <dbReference type="NCBI Taxonomy" id="2029849"/>
    <lineage>
        <taxon>Bacteria</taxon>
        <taxon>Pseudomonadati</taxon>
        <taxon>Pseudomonadota</taxon>
        <taxon>Alphaproteobacteria</taxon>
        <taxon>Maricaulales</taxon>
        <taxon>Maricaulaceae</taxon>
        <taxon>Marinicauda</taxon>
    </lineage>
</organism>
<keyword evidence="1" id="KW-0472">Membrane</keyword>
<keyword evidence="4" id="KW-1185">Reference proteome</keyword>
<accession>A0A4S2GVQ3</accession>
<dbReference type="Proteomes" id="UP000308054">
    <property type="component" value="Unassembled WGS sequence"/>
</dbReference>
<dbReference type="EMBL" id="SRXW01000007">
    <property type="protein sequence ID" value="TGY87177.1"/>
    <property type="molecule type" value="Genomic_DNA"/>
</dbReference>
<gene>
    <name evidence="3" type="ORF">E5163_15745</name>
</gene>
<dbReference type="RefSeq" id="WP_135997480.1">
    <property type="nucleotide sequence ID" value="NZ_CP071057.1"/>
</dbReference>
<evidence type="ECO:0000256" key="1">
    <source>
        <dbReference type="SAM" id="Phobius"/>
    </source>
</evidence>
<dbReference type="AlphaFoldDB" id="A0A4S2GVQ3"/>
<reference evidence="3 4" key="1">
    <citation type="journal article" date="2017" name="Int. J. Syst. Evol. Microbiol.">
        <title>Marinicauda algicola sp. nov., isolated from a marine red alga Rhodosorus marinus.</title>
        <authorList>
            <person name="Jeong S.E."/>
            <person name="Jeon S.H."/>
            <person name="Chun B.H."/>
            <person name="Kim D.W."/>
            <person name="Jeon C.O."/>
        </authorList>
    </citation>
    <scope>NUCLEOTIDE SEQUENCE [LARGE SCALE GENOMIC DNA]</scope>
    <source>
        <strain evidence="3 4">JCM 31718</strain>
    </source>
</reference>
<comment type="caution">
    <text evidence="3">The sequence shown here is derived from an EMBL/GenBank/DDBJ whole genome shotgun (WGS) entry which is preliminary data.</text>
</comment>
<proteinExistence type="predicted"/>
<protein>
    <submittedName>
        <fullName evidence="3">Uncharacterized protein</fullName>
    </submittedName>
</protein>
<feature type="transmembrane region" description="Helical" evidence="1">
    <location>
        <begin position="37"/>
        <end position="55"/>
    </location>
</feature>
<keyword evidence="1" id="KW-0812">Transmembrane</keyword>
<sequence length="61" mass="5970">MKTASASFPHTLSAASLAVCAAILAYGGVDAVTGLPDLAALAGAVTGGGLLGRLMRRDQRG</sequence>
<feature type="chain" id="PRO_5020401120" evidence="2">
    <location>
        <begin position="22"/>
        <end position="61"/>
    </location>
</feature>
<evidence type="ECO:0000313" key="4">
    <source>
        <dbReference type="Proteomes" id="UP000308054"/>
    </source>
</evidence>
<evidence type="ECO:0000313" key="3">
    <source>
        <dbReference type="EMBL" id="TGY87177.1"/>
    </source>
</evidence>
<feature type="signal peptide" evidence="2">
    <location>
        <begin position="1"/>
        <end position="21"/>
    </location>
</feature>
<keyword evidence="2" id="KW-0732">Signal</keyword>
<keyword evidence="1" id="KW-1133">Transmembrane helix</keyword>
<name>A0A4S2GVQ3_9PROT</name>